<dbReference type="STRING" id="159449.B4N89_02530"/>
<dbReference type="Proteomes" id="UP000190037">
    <property type="component" value="Unassembled WGS sequence"/>
</dbReference>
<dbReference type="PANTHER" id="PTHR30461">
    <property type="entry name" value="DNA-INVERTASE FROM LAMBDOID PROPHAGE"/>
    <property type="match status" value="1"/>
</dbReference>
<evidence type="ECO:0000313" key="3">
    <source>
        <dbReference type="Proteomes" id="UP000190037"/>
    </source>
</evidence>
<protein>
    <recommendedName>
        <fullName evidence="1">Recombinase domain-containing protein</fullName>
    </recommendedName>
</protein>
<evidence type="ECO:0000313" key="2">
    <source>
        <dbReference type="EMBL" id="OPC79973.1"/>
    </source>
</evidence>
<dbReference type="SUPFAM" id="SSF53041">
    <property type="entry name" value="Resolvase-like"/>
    <property type="match status" value="1"/>
</dbReference>
<dbReference type="InterPro" id="IPR036162">
    <property type="entry name" value="Resolvase-like_N_sf"/>
</dbReference>
<dbReference type="InterPro" id="IPR006119">
    <property type="entry name" value="Resolv_N"/>
</dbReference>
<dbReference type="RefSeq" id="WP_078974240.1">
    <property type="nucleotide sequence ID" value="NZ_MWQN01000001.1"/>
</dbReference>
<dbReference type="SMART" id="SM00857">
    <property type="entry name" value="Resolvase"/>
    <property type="match status" value="1"/>
</dbReference>
<sequence>MTNPGTTAADGQWIAFLYGRASVDPRRKGRSVNAQMLDNRSICNEQNWAIVAEFRDDDRSASPYAKRARDNYDEMVGRVAAGEASVIVAWEPSRLSRDTESWFVLRRALQNTGTLVCLDGEMYDMRIATQRQRLTREILDSETEADKTQARNARTARQGAAVGAVHGRILYGYRREYDPDTGDLLGQVPDTEPQGTEASKADIVVEIITRVAARESVRSIGMDLDARRLETPGVSERWNLATIRNIARNVAYIGRRVHRGQVVGPAQWPPITDDPTFEATFWAAVAVLADPSRRTQRGTAAVYEFTGIPTCGARVSASADDSEDRVCGGYLYRIPATRPGRAHQYGCRTCHRVAINMDLLDTYATAALLAWLEVPGRAEQVLKVTSEDASVGILAEIARLEAELAQARAMATARTLSVVSLAAAEAGILPALGQARARLSACVPHPGLARVLGPDARARWAEIDDVVERRAIYRAVMDIRVLPIGPGYGGVRSLPKRVEIRWRLGA</sequence>
<dbReference type="GO" id="GO:0003677">
    <property type="term" value="F:DNA binding"/>
    <property type="evidence" value="ECO:0007669"/>
    <property type="project" value="InterPro"/>
</dbReference>
<keyword evidence="3" id="KW-1185">Reference proteome</keyword>
<dbReference type="GO" id="GO:0000150">
    <property type="term" value="F:DNA strand exchange activity"/>
    <property type="evidence" value="ECO:0007669"/>
    <property type="project" value="InterPro"/>
</dbReference>
<dbReference type="InterPro" id="IPR011109">
    <property type="entry name" value="DNA_bind_recombinase_dom"/>
</dbReference>
<accession>A0A1T3NSU3</accession>
<gene>
    <name evidence="2" type="ORF">B4N89_02530</name>
</gene>
<dbReference type="PROSITE" id="PS51737">
    <property type="entry name" value="RECOMBINASE_DNA_BIND"/>
    <property type="match status" value="1"/>
</dbReference>
<dbReference type="EMBL" id="MWQN01000001">
    <property type="protein sequence ID" value="OPC79973.1"/>
    <property type="molecule type" value="Genomic_DNA"/>
</dbReference>
<dbReference type="PANTHER" id="PTHR30461:SF23">
    <property type="entry name" value="DNA RECOMBINASE-RELATED"/>
    <property type="match status" value="1"/>
</dbReference>
<name>A0A1T3NSU3_9ACTN</name>
<dbReference type="CDD" id="cd00338">
    <property type="entry name" value="Ser_Recombinase"/>
    <property type="match status" value="1"/>
</dbReference>
<dbReference type="Pfam" id="PF00239">
    <property type="entry name" value="Resolvase"/>
    <property type="match status" value="1"/>
</dbReference>
<dbReference type="Gene3D" id="3.40.50.1390">
    <property type="entry name" value="Resolvase, N-terminal catalytic domain"/>
    <property type="match status" value="1"/>
</dbReference>
<proteinExistence type="predicted"/>
<dbReference type="AlphaFoldDB" id="A0A1T3NSU3"/>
<reference evidence="2 3" key="1">
    <citation type="submission" date="2017-03" db="EMBL/GenBank/DDBJ databases">
        <title>Draft genome sequence of Streptomyces scabrisporus NF3, endophyte isolated from Amphipterygium adstringens.</title>
        <authorList>
            <person name="Vazquez M."/>
            <person name="Ceapa C.D."/>
            <person name="Rodriguez Luna D."/>
            <person name="Sanchez Esquivel S."/>
        </authorList>
    </citation>
    <scope>NUCLEOTIDE SEQUENCE [LARGE SCALE GENOMIC DNA]</scope>
    <source>
        <strain evidence="2 3">NF3</strain>
    </source>
</reference>
<dbReference type="Gene3D" id="3.90.1750.20">
    <property type="entry name" value="Putative Large Serine Recombinase, Chain B, Domain 2"/>
    <property type="match status" value="1"/>
</dbReference>
<feature type="domain" description="Recombinase" evidence="1">
    <location>
        <begin position="184"/>
        <end position="294"/>
    </location>
</feature>
<organism evidence="2 3">
    <name type="scientific">Embleya scabrispora</name>
    <dbReference type="NCBI Taxonomy" id="159449"/>
    <lineage>
        <taxon>Bacteria</taxon>
        <taxon>Bacillati</taxon>
        <taxon>Actinomycetota</taxon>
        <taxon>Actinomycetes</taxon>
        <taxon>Kitasatosporales</taxon>
        <taxon>Streptomycetaceae</taxon>
        <taxon>Embleya</taxon>
    </lineage>
</organism>
<dbReference type="Pfam" id="PF07508">
    <property type="entry name" value="Recombinase"/>
    <property type="match status" value="1"/>
</dbReference>
<dbReference type="InterPro" id="IPR050639">
    <property type="entry name" value="SSR_resolvase"/>
</dbReference>
<dbReference type="OrthoDB" id="4500247at2"/>
<comment type="caution">
    <text evidence="2">The sequence shown here is derived from an EMBL/GenBank/DDBJ whole genome shotgun (WGS) entry which is preliminary data.</text>
</comment>
<evidence type="ECO:0000259" key="1">
    <source>
        <dbReference type="PROSITE" id="PS51737"/>
    </source>
</evidence>
<dbReference type="InterPro" id="IPR038109">
    <property type="entry name" value="DNA_bind_recomb_sf"/>
</dbReference>